<dbReference type="GO" id="GO:0070197">
    <property type="term" value="P:meiotic attachment of telomere to nuclear envelope"/>
    <property type="evidence" value="ECO:0007669"/>
    <property type="project" value="InterPro"/>
</dbReference>
<evidence type="ECO:0000313" key="2">
    <source>
        <dbReference type="Ensembl" id="ENSMMOP00000011203.1"/>
    </source>
</evidence>
<dbReference type="Ensembl" id="ENSMMOT00000011398.1">
    <property type="protein sequence ID" value="ENSMMOP00000011203.1"/>
    <property type="gene ID" value="ENSMMOG00000008642.1"/>
</dbReference>
<feature type="signal peptide" evidence="1">
    <location>
        <begin position="1"/>
        <end position="17"/>
    </location>
</feature>
<reference evidence="2" key="2">
    <citation type="submission" date="2025-09" db="UniProtKB">
        <authorList>
            <consortium name="Ensembl"/>
        </authorList>
    </citation>
    <scope>IDENTIFICATION</scope>
</reference>
<dbReference type="SUPFAM" id="SSF48371">
    <property type="entry name" value="ARM repeat"/>
    <property type="match status" value="1"/>
</dbReference>
<dbReference type="Gene3D" id="1.25.10.10">
    <property type="entry name" value="Leucine-rich Repeat Variant"/>
    <property type="match status" value="1"/>
</dbReference>
<dbReference type="InterPro" id="IPR042359">
    <property type="entry name" value="TERB1"/>
</dbReference>
<dbReference type="PANTHER" id="PTHR14014:SF0">
    <property type="entry name" value="TELOMERE REPEATS-BINDING BOUQUET FORMATION PROTEIN 1"/>
    <property type="match status" value="1"/>
</dbReference>
<accession>A0A3Q3W9S8</accession>
<dbReference type="InterPro" id="IPR011989">
    <property type="entry name" value="ARM-like"/>
</dbReference>
<keyword evidence="3" id="KW-1185">Reference proteome</keyword>
<organism evidence="2 3">
    <name type="scientific">Mola mola</name>
    <name type="common">Ocean sunfish</name>
    <name type="synonym">Tetraodon mola</name>
    <dbReference type="NCBI Taxonomy" id="94237"/>
    <lineage>
        <taxon>Eukaryota</taxon>
        <taxon>Metazoa</taxon>
        <taxon>Chordata</taxon>
        <taxon>Craniata</taxon>
        <taxon>Vertebrata</taxon>
        <taxon>Euteleostomi</taxon>
        <taxon>Actinopterygii</taxon>
        <taxon>Neopterygii</taxon>
        <taxon>Teleostei</taxon>
        <taxon>Neoteleostei</taxon>
        <taxon>Acanthomorphata</taxon>
        <taxon>Eupercaria</taxon>
        <taxon>Tetraodontiformes</taxon>
        <taxon>Molidae</taxon>
        <taxon>Mola</taxon>
    </lineage>
</organism>
<dbReference type="PANTHER" id="PTHR14014">
    <property type="entry name" value="TELOMERE REPEATS-BINDING BOUQUET FORMATION PROTEIN 1"/>
    <property type="match status" value="1"/>
</dbReference>
<dbReference type="Proteomes" id="UP000261620">
    <property type="component" value="Unplaced"/>
</dbReference>
<evidence type="ECO:0000313" key="3">
    <source>
        <dbReference type="Proteomes" id="UP000261620"/>
    </source>
</evidence>
<reference evidence="2" key="1">
    <citation type="submission" date="2025-08" db="UniProtKB">
        <authorList>
            <consortium name="Ensembl"/>
        </authorList>
    </citation>
    <scope>IDENTIFICATION</scope>
</reference>
<evidence type="ECO:0008006" key="4">
    <source>
        <dbReference type="Google" id="ProtNLM"/>
    </source>
</evidence>
<feature type="chain" id="PRO_5018632314" description="Telomere repeat binding bouquet formation protein 1" evidence="1">
    <location>
        <begin position="18"/>
        <end position="342"/>
    </location>
</feature>
<dbReference type="GO" id="GO:0007129">
    <property type="term" value="P:homologous chromosome pairing at meiosis"/>
    <property type="evidence" value="ECO:0007669"/>
    <property type="project" value="TreeGrafter"/>
</dbReference>
<dbReference type="OMA" id="CIKPEIV"/>
<dbReference type="STRING" id="94237.ENSMMOP00000011203"/>
<sequence length="342" mass="37753">MCICLVNIAEFIALLSAVRTDLSLLLECLKFQMKCPDLQKKALLAIHSICEKREDAVDTLREMGGVAFVYNLSKSSIVQSDVKETALFTLCTVAEANVYCKNSLCSRETFAQLAGLLMKEDITLTQKRVSVYLLSVLVSNNKSGQSLAQNTGCLDVLLCLFRYFTMLIELTPTHTYQLWVSVSSALCGCVNNPQNEEGQRICVVVFPMIKTWLQQIALPRTEILQPICSFIAMTVANNSCVQESFSALGCLDSLSLALVRQALSANTSLLSCQLCVTLSKTLSACITDNGVHHSLYKYIQPVIVDLHNQSVFFLIHNSFVCSFDSFRSGSLWHGSPPLVCTD</sequence>
<name>A0A3Q3W9S8_MOLML</name>
<evidence type="ECO:0000256" key="1">
    <source>
        <dbReference type="SAM" id="SignalP"/>
    </source>
</evidence>
<dbReference type="AlphaFoldDB" id="A0A3Q3W9S8"/>
<dbReference type="InterPro" id="IPR016024">
    <property type="entry name" value="ARM-type_fold"/>
</dbReference>
<proteinExistence type="predicted"/>
<protein>
    <recommendedName>
        <fullName evidence="4">Telomere repeat binding bouquet formation protein 1</fullName>
    </recommendedName>
</protein>
<keyword evidence="1" id="KW-0732">Signal</keyword>